<dbReference type="OrthoDB" id="7061854at2"/>
<evidence type="ECO:0000313" key="3">
    <source>
        <dbReference type="EMBL" id="SEQ16288.1"/>
    </source>
</evidence>
<organism evidence="3 4">
    <name type="scientific">Solimonas aquatica</name>
    <dbReference type="NCBI Taxonomy" id="489703"/>
    <lineage>
        <taxon>Bacteria</taxon>
        <taxon>Pseudomonadati</taxon>
        <taxon>Pseudomonadota</taxon>
        <taxon>Gammaproteobacteria</taxon>
        <taxon>Nevskiales</taxon>
        <taxon>Nevskiaceae</taxon>
        <taxon>Solimonas</taxon>
    </lineage>
</organism>
<dbReference type="STRING" id="489703.SAMN04488038_104146"/>
<keyword evidence="1" id="KW-0472">Membrane</keyword>
<evidence type="ECO:0000256" key="2">
    <source>
        <dbReference type="SAM" id="SignalP"/>
    </source>
</evidence>
<proteinExistence type="predicted"/>
<sequence length="198" mass="21462">MRGWLLGILGALTALAATAASAHGGVSVENDVCIMRIGQYRAHFSGYQPEFRATQEFCEDIPEVADAIIVLDFIDNALRGMNVEFSVVADNADLGSRARFEDLGGLDTIRRSALMNVPPAQYPHGTITFKPSFTKAGWYIGVLTATDPQSGAVIHSVFPFKVGVSKRWPYLLAFAVIMTLSLLLYRLTGRKLKAAPAA</sequence>
<gene>
    <name evidence="3" type="ORF">SAMN04488038_104146</name>
</gene>
<dbReference type="Proteomes" id="UP000199233">
    <property type="component" value="Unassembled WGS sequence"/>
</dbReference>
<dbReference type="EMBL" id="FOFS01000004">
    <property type="protein sequence ID" value="SEQ16288.1"/>
    <property type="molecule type" value="Genomic_DNA"/>
</dbReference>
<evidence type="ECO:0000256" key="1">
    <source>
        <dbReference type="SAM" id="Phobius"/>
    </source>
</evidence>
<keyword evidence="4" id="KW-1185">Reference proteome</keyword>
<keyword evidence="1" id="KW-0812">Transmembrane</keyword>
<keyword evidence="2" id="KW-0732">Signal</keyword>
<evidence type="ECO:0000313" key="4">
    <source>
        <dbReference type="Proteomes" id="UP000199233"/>
    </source>
</evidence>
<dbReference type="RefSeq" id="WP_093283582.1">
    <property type="nucleotide sequence ID" value="NZ_FOFS01000004.1"/>
</dbReference>
<keyword evidence="1" id="KW-1133">Transmembrane helix</keyword>
<feature type="signal peptide" evidence="2">
    <location>
        <begin position="1"/>
        <end position="19"/>
    </location>
</feature>
<protein>
    <submittedName>
        <fullName evidence="3">Uncharacterized protein</fullName>
    </submittedName>
</protein>
<reference evidence="3 4" key="1">
    <citation type="submission" date="2016-10" db="EMBL/GenBank/DDBJ databases">
        <authorList>
            <person name="de Groot N.N."/>
        </authorList>
    </citation>
    <scope>NUCLEOTIDE SEQUENCE [LARGE SCALE GENOMIC DNA]</scope>
    <source>
        <strain evidence="3 4">DSM 25927</strain>
    </source>
</reference>
<feature type="chain" id="PRO_5011554137" evidence="2">
    <location>
        <begin position="20"/>
        <end position="198"/>
    </location>
</feature>
<name>A0A1H9DU72_9GAMM</name>
<accession>A0A1H9DU72</accession>
<dbReference type="AlphaFoldDB" id="A0A1H9DU72"/>
<feature type="transmembrane region" description="Helical" evidence="1">
    <location>
        <begin position="168"/>
        <end position="185"/>
    </location>
</feature>